<dbReference type="InterPro" id="IPR047324">
    <property type="entry name" value="LbH_gamma_CA-like"/>
</dbReference>
<accession>F0SXB1</accession>
<dbReference type="HOGENOM" id="CLU_064827_4_1_9"/>
<dbReference type="InterPro" id="IPR050484">
    <property type="entry name" value="Transf_Hexapept/Carb_Anhydrase"/>
</dbReference>
<dbReference type="OrthoDB" id="9803036at2"/>
<dbReference type="CDD" id="cd04645">
    <property type="entry name" value="LbH_gamma_CA_like"/>
    <property type="match status" value="1"/>
</dbReference>
<dbReference type="Proteomes" id="UP000007488">
    <property type="component" value="Chromosome"/>
</dbReference>
<dbReference type="STRING" id="645991.Sgly_2698"/>
<dbReference type="InterPro" id="IPR001451">
    <property type="entry name" value="Hexapep"/>
</dbReference>
<dbReference type="InterPro" id="IPR011004">
    <property type="entry name" value="Trimer_LpxA-like_sf"/>
</dbReference>
<keyword evidence="1" id="KW-0808">Transferase</keyword>
<dbReference type="AlphaFoldDB" id="F0SXB1"/>
<keyword evidence="2" id="KW-1185">Reference proteome</keyword>
<dbReference type="KEGG" id="sgy:Sgly_2698"/>
<dbReference type="PANTHER" id="PTHR13061">
    <property type="entry name" value="DYNACTIN SUBUNIT P25"/>
    <property type="match status" value="1"/>
</dbReference>
<gene>
    <name evidence="1" type="ordered locus">Sgly_2698</name>
</gene>
<reference evidence="1 2" key="1">
    <citation type="journal article" date="2011" name="Stand. Genomic Sci.">
        <title>Complete genome sequence of Syntrophobotulus glycolicus type strain (FlGlyR).</title>
        <authorList>
            <person name="Han C."/>
            <person name="Mwirichia R."/>
            <person name="Chertkov O."/>
            <person name="Held B."/>
            <person name="Lapidus A."/>
            <person name="Nolan M."/>
            <person name="Lucas S."/>
            <person name="Hammon N."/>
            <person name="Deshpande S."/>
            <person name="Cheng J.F."/>
            <person name="Tapia R."/>
            <person name="Goodwin L."/>
            <person name="Pitluck S."/>
            <person name="Huntemann M."/>
            <person name="Liolios K."/>
            <person name="Ivanova N."/>
            <person name="Pagani I."/>
            <person name="Mavromatis K."/>
            <person name="Ovchinikova G."/>
            <person name="Pati A."/>
            <person name="Chen A."/>
            <person name="Palaniappan K."/>
            <person name="Land M."/>
            <person name="Hauser L."/>
            <person name="Brambilla E.M."/>
            <person name="Rohde M."/>
            <person name="Spring S."/>
            <person name="Sikorski J."/>
            <person name="Goker M."/>
            <person name="Woyke T."/>
            <person name="Bristow J."/>
            <person name="Eisen J.A."/>
            <person name="Markowitz V."/>
            <person name="Hugenholtz P."/>
            <person name="Kyrpides N.C."/>
            <person name="Klenk H.P."/>
            <person name="Detter J.C."/>
        </authorList>
    </citation>
    <scope>NUCLEOTIDE SEQUENCE [LARGE SCALE GENOMIC DNA]</scope>
    <source>
        <strain evidence="2">DSM 8271 / FlGlyR</strain>
    </source>
</reference>
<dbReference type="Pfam" id="PF00132">
    <property type="entry name" value="Hexapep"/>
    <property type="match status" value="2"/>
</dbReference>
<dbReference type="Gene3D" id="2.160.10.10">
    <property type="entry name" value="Hexapeptide repeat proteins"/>
    <property type="match status" value="1"/>
</dbReference>
<dbReference type="PANTHER" id="PTHR13061:SF29">
    <property type="entry name" value="GAMMA CARBONIC ANHYDRASE-LIKE 1, MITOCHONDRIAL-RELATED"/>
    <property type="match status" value="1"/>
</dbReference>
<evidence type="ECO:0000313" key="1">
    <source>
        <dbReference type="EMBL" id="ADY56971.1"/>
    </source>
</evidence>
<dbReference type="EMBL" id="CP002547">
    <property type="protein sequence ID" value="ADY56971.1"/>
    <property type="molecule type" value="Genomic_DNA"/>
</dbReference>
<dbReference type="GO" id="GO:0016740">
    <property type="term" value="F:transferase activity"/>
    <property type="evidence" value="ECO:0007669"/>
    <property type="project" value="UniProtKB-KW"/>
</dbReference>
<dbReference type="eggNOG" id="COG0663">
    <property type="taxonomic scope" value="Bacteria"/>
</dbReference>
<reference evidence="2" key="2">
    <citation type="submission" date="2011-02" db="EMBL/GenBank/DDBJ databases">
        <title>The complete genome of Syntrophobotulus glycolicus DSM 8271.</title>
        <authorList>
            <person name="Lucas S."/>
            <person name="Copeland A."/>
            <person name="Lapidus A."/>
            <person name="Bruce D."/>
            <person name="Goodwin L."/>
            <person name="Pitluck S."/>
            <person name="Kyrpides N."/>
            <person name="Mavromatis K."/>
            <person name="Pagani I."/>
            <person name="Ivanova N."/>
            <person name="Mikhailova N."/>
            <person name="Chertkov O."/>
            <person name="Held B."/>
            <person name="Detter J.C."/>
            <person name="Tapia R."/>
            <person name="Han C."/>
            <person name="Land M."/>
            <person name="Hauser L."/>
            <person name="Markowitz V."/>
            <person name="Cheng J.-F."/>
            <person name="Hugenholtz P."/>
            <person name="Woyke T."/>
            <person name="Wu D."/>
            <person name="Spring S."/>
            <person name="Schroeder M."/>
            <person name="Brambilla E."/>
            <person name="Klenk H.-P."/>
            <person name="Eisen J.A."/>
        </authorList>
    </citation>
    <scope>NUCLEOTIDE SEQUENCE [LARGE SCALE GENOMIC DNA]</scope>
    <source>
        <strain evidence="2">DSM 8271 / FlGlyR</strain>
    </source>
</reference>
<proteinExistence type="predicted"/>
<sequence>MIIPYQDKVPSLGENVFIADGAKVVGNVTIGDYSSVWFNSVIRGDVDSVTIGRRVNIQDMTVIHENGGQPTLIEDDVTIGHSSILHGCTIRKGCLIGMGALILNDAEIGEYSMVAAGALVTERKVFPPRSLIMGSPAKVVRELSAQEIESIQESALRYMEKGQEYKGSSKK</sequence>
<name>F0SXB1_SYNGF</name>
<organism evidence="1 2">
    <name type="scientific">Syntrophobotulus glycolicus (strain DSM 8271 / FlGlyR)</name>
    <dbReference type="NCBI Taxonomy" id="645991"/>
    <lineage>
        <taxon>Bacteria</taxon>
        <taxon>Bacillati</taxon>
        <taxon>Bacillota</taxon>
        <taxon>Clostridia</taxon>
        <taxon>Eubacteriales</taxon>
        <taxon>Desulfitobacteriaceae</taxon>
        <taxon>Syntrophobotulus</taxon>
    </lineage>
</organism>
<protein>
    <submittedName>
        <fullName evidence="1">Transferase hexapeptide repeat containing protein</fullName>
    </submittedName>
</protein>
<dbReference type="RefSeq" id="WP_013625791.1">
    <property type="nucleotide sequence ID" value="NC_015172.1"/>
</dbReference>
<evidence type="ECO:0000313" key="2">
    <source>
        <dbReference type="Proteomes" id="UP000007488"/>
    </source>
</evidence>
<dbReference type="SUPFAM" id="SSF51161">
    <property type="entry name" value="Trimeric LpxA-like enzymes"/>
    <property type="match status" value="1"/>
</dbReference>